<organism evidence="10 11">
    <name type="scientific">Methanoculleus bourgensis (strain ATCC 43281 / DSM 3045 / OCM 15 / MS2)</name>
    <name type="common">Methanogenium bourgense</name>
    <dbReference type="NCBI Taxonomy" id="1201294"/>
    <lineage>
        <taxon>Archaea</taxon>
        <taxon>Methanobacteriati</taxon>
        <taxon>Methanobacteriota</taxon>
        <taxon>Stenosarchaea group</taxon>
        <taxon>Methanomicrobia</taxon>
        <taxon>Methanomicrobiales</taxon>
        <taxon>Methanomicrobiaceae</taxon>
        <taxon>Methanoculleus</taxon>
    </lineage>
</organism>
<evidence type="ECO:0000313" key="10">
    <source>
        <dbReference type="EMBL" id="CCJ37461.1"/>
    </source>
</evidence>
<evidence type="ECO:0000256" key="3">
    <source>
        <dbReference type="ARBA" id="ARBA00022691"/>
    </source>
</evidence>
<dbReference type="GO" id="GO:0016829">
    <property type="term" value="F:lyase activity"/>
    <property type="evidence" value="ECO:0007669"/>
    <property type="project" value="UniProtKB-KW"/>
</dbReference>
<keyword evidence="4" id="KW-0479">Metal-binding</keyword>
<dbReference type="GO" id="GO:0046872">
    <property type="term" value="F:metal ion binding"/>
    <property type="evidence" value="ECO:0007669"/>
    <property type="project" value="UniProtKB-KW"/>
</dbReference>
<evidence type="ECO:0000256" key="4">
    <source>
        <dbReference type="ARBA" id="ARBA00022723"/>
    </source>
</evidence>
<dbReference type="InterPro" id="IPR038521">
    <property type="entry name" value="ThiC/Bza_core_dom"/>
</dbReference>
<evidence type="ECO:0000256" key="5">
    <source>
        <dbReference type="ARBA" id="ARBA00022833"/>
    </source>
</evidence>
<feature type="region of interest" description="Disordered" evidence="9">
    <location>
        <begin position="1"/>
        <end position="27"/>
    </location>
</feature>
<dbReference type="GO" id="GO:0051539">
    <property type="term" value="F:4 iron, 4 sulfur cluster binding"/>
    <property type="evidence" value="ECO:0007669"/>
    <property type="project" value="UniProtKB-KW"/>
</dbReference>
<keyword evidence="2" id="KW-0004">4Fe-4S</keyword>
<dbReference type="Proteomes" id="UP000009007">
    <property type="component" value="Chromosome I"/>
</dbReference>
<evidence type="ECO:0000313" key="11">
    <source>
        <dbReference type="Proteomes" id="UP000009007"/>
    </source>
</evidence>
<dbReference type="KEGG" id="mbg:BN140_2538"/>
<name>I7KE49_METBM</name>
<evidence type="ECO:0000256" key="2">
    <source>
        <dbReference type="ARBA" id="ARBA00022485"/>
    </source>
</evidence>
<dbReference type="Gene3D" id="3.20.20.540">
    <property type="entry name" value="Radical SAM ThiC family, central domain"/>
    <property type="match status" value="1"/>
</dbReference>
<keyword evidence="6" id="KW-0408">Iron</keyword>
<dbReference type="HOGENOM" id="CLU_013181_2_2_2"/>
<dbReference type="EMBL" id="HE964772">
    <property type="protein sequence ID" value="CCJ37461.1"/>
    <property type="molecule type" value="Genomic_DNA"/>
</dbReference>
<dbReference type="PANTHER" id="PTHR30557:SF1">
    <property type="entry name" value="PHOSPHOMETHYLPYRIMIDINE SYNTHASE, CHLOROPLASTIC"/>
    <property type="match status" value="1"/>
</dbReference>
<dbReference type="AlphaFoldDB" id="I7KE49"/>
<keyword evidence="7" id="KW-0411">Iron-sulfur</keyword>
<evidence type="ECO:0000256" key="6">
    <source>
        <dbReference type="ARBA" id="ARBA00023004"/>
    </source>
</evidence>
<protein>
    <submittedName>
        <fullName evidence="10">Thiamine biosynthesis protein thiC</fullName>
    </submittedName>
</protein>
<evidence type="ECO:0000256" key="1">
    <source>
        <dbReference type="ARBA" id="ARBA00001966"/>
    </source>
</evidence>
<proteinExistence type="predicted"/>
<accession>I7KE49</accession>
<comment type="cofactor">
    <cofactor evidence="1">
        <name>[4Fe-4S] cluster</name>
        <dbReference type="ChEBI" id="CHEBI:49883"/>
    </cofactor>
</comment>
<reference evidence="11" key="1">
    <citation type="journal article" date="2012" name="J. Bacteriol.">
        <title>Complete genome sequence of the hydrogenotrophic, methanogenic archaeon Methanoculleus bourgensis strain MS2T, isolated from a sewage sludge digester.</title>
        <authorList>
            <person name="Maus I."/>
            <person name="Wibberg D."/>
            <person name="Stantscheff R."/>
            <person name="Eikmeyer F.G."/>
            <person name="Seffner A."/>
            <person name="Boelter J."/>
            <person name="Szczepanowski R."/>
            <person name="Blom J."/>
            <person name="Jaenicke S."/>
            <person name="Konig H."/>
            <person name="Puhler A."/>
            <person name="Schluter A."/>
        </authorList>
    </citation>
    <scope>NUCLEOTIDE SEQUENCE [LARGE SCALE GENOMIC DNA]</scope>
    <source>
        <strain evidence="11">ATCC 43281 / DSM 3045 / OCM 15 / MS2</strain>
    </source>
</reference>
<keyword evidence="3" id="KW-0949">S-adenosyl-L-methionine</keyword>
<dbReference type="Pfam" id="PF01964">
    <property type="entry name" value="ThiC_Rad_SAM"/>
    <property type="match status" value="1"/>
</dbReference>
<gene>
    <name evidence="10" type="primary">thiC5</name>
    <name evidence="10" type="ordered locus">BN140_2538</name>
</gene>
<dbReference type="GO" id="GO:0009228">
    <property type="term" value="P:thiamine biosynthetic process"/>
    <property type="evidence" value="ECO:0007669"/>
    <property type="project" value="InterPro"/>
</dbReference>
<sequence length="455" mass="48932">MGCSGFASTPGGRVSGSLKHGRAAPRQSPHHGLFLVCSSMYREMKTQIEEAREGTITPRMEAVAAAEGIEAEDLRYSVAVGEAVIMTRGRCSVGIGHGMRTKVNVNLGTSTSRVHPEEEVEKARIAALHGADTITDLSTGGDITAIRQDIFAATTLPVTTVPIYQTAAEIGVGDMTAEDILATLRHQAEEGVSSFVLHVVSREMIDAAWDGERIMGVVSKGGSMTAAYMLTHDAENPFVEHFDEVLAILREHDIVLSLGNTMRSGCIHDEMDEAQKGEMRQNARLAAYAHEHGVQTIVEGLGGHVRADRIPVYLRRYREHSPAPLFVAGPLPTDTAVGYDHIAGCVGASIASGAGADYLCYLTPAEHLSLPTPDQVRAGLIAFRIAAHIGDSIKYGMDDEDLALARSRSRLDWEGQVVHAIDPETARALAPEPGPCTMCGDFCAVAMMKRLREQR</sequence>
<evidence type="ECO:0000256" key="8">
    <source>
        <dbReference type="ARBA" id="ARBA00023239"/>
    </source>
</evidence>
<keyword evidence="8" id="KW-0456">Lyase</keyword>
<dbReference type="InterPro" id="IPR002817">
    <property type="entry name" value="ThiC/BzaA/B"/>
</dbReference>
<dbReference type="NCBIfam" id="NF009895">
    <property type="entry name" value="PRK13352.1"/>
    <property type="match status" value="1"/>
</dbReference>
<evidence type="ECO:0000256" key="9">
    <source>
        <dbReference type="SAM" id="MobiDB-lite"/>
    </source>
</evidence>
<dbReference type="BioCyc" id="MBOU1201294:BN140_RS12595-MONOMER"/>
<keyword evidence="11" id="KW-1185">Reference proteome</keyword>
<keyword evidence="5" id="KW-0862">Zinc</keyword>
<evidence type="ECO:0000256" key="7">
    <source>
        <dbReference type="ARBA" id="ARBA00023014"/>
    </source>
</evidence>
<dbReference type="PANTHER" id="PTHR30557">
    <property type="entry name" value="THIAMINE BIOSYNTHESIS PROTEIN THIC"/>
    <property type="match status" value="1"/>
</dbReference>
<dbReference type="STRING" id="1201294.BN140_2538"/>
<dbReference type="PATRIC" id="fig|1201294.9.peg.2852"/>